<gene>
    <name evidence="2" type="ORF">Cadr_000001410</name>
</gene>
<keyword evidence="3" id="KW-1185">Reference proteome</keyword>
<dbReference type="AlphaFoldDB" id="A0A5N4EG58"/>
<sequence length="100" mass="10812">MGTVSREGQLANQRPGRPGSEVRALGMMVRQGSAKGPHHSRGGAEIDPDVLSHFPRSPELGKLPFRRRIVRIKEPSFSGGKSLVNCTHILTDNSDNADSP</sequence>
<organism evidence="2 3">
    <name type="scientific">Camelus dromedarius</name>
    <name type="common">Dromedary</name>
    <name type="synonym">Arabian camel</name>
    <dbReference type="NCBI Taxonomy" id="9838"/>
    <lineage>
        <taxon>Eukaryota</taxon>
        <taxon>Metazoa</taxon>
        <taxon>Chordata</taxon>
        <taxon>Craniata</taxon>
        <taxon>Vertebrata</taxon>
        <taxon>Euteleostomi</taxon>
        <taxon>Mammalia</taxon>
        <taxon>Eutheria</taxon>
        <taxon>Laurasiatheria</taxon>
        <taxon>Artiodactyla</taxon>
        <taxon>Tylopoda</taxon>
        <taxon>Camelidae</taxon>
        <taxon>Camelus</taxon>
    </lineage>
</organism>
<evidence type="ECO:0000313" key="3">
    <source>
        <dbReference type="Proteomes" id="UP000299084"/>
    </source>
</evidence>
<dbReference type="Proteomes" id="UP000299084">
    <property type="component" value="Unassembled WGS sequence"/>
</dbReference>
<accession>A0A5N4EG58</accession>
<feature type="region of interest" description="Disordered" evidence="1">
    <location>
        <begin position="1"/>
        <end position="58"/>
    </location>
</feature>
<comment type="caution">
    <text evidence="2">The sequence shown here is derived from an EMBL/GenBank/DDBJ whole genome shotgun (WGS) entry which is preliminary data.</text>
</comment>
<dbReference type="EMBL" id="JWIN03000002">
    <property type="protein sequence ID" value="KAB1282320.1"/>
    <property type="molecule type" value="Genomic_DNA"/>
</dbReference>
<evidence type="ECO:0000256" key="1">
    <source>
        <dbReference type="SAM" id="MobiDB-lite"/>
    </source>
</evidence>
<evidence type="ECO:0000313" key="2">
    <source>
        <dbReference type="EMBL" id="KAB1282320.1"/>
    </source>
</evidence>
<proteinExistence type="predicted"/>
<reference evidence="2 3" key="1">
    <citation type="journal article" date="2019" name="Mol. Ecol. Resour.">
        <title>Improving Illumina assemblies with Hi-C and long reads: an example with the North African dromedary.</title>
        <authorList>
            <person name="Elbers J.P."/>
            <person name="Rogers M.F."/>
            <person name="Perelman P.L."/>
            <person name="Proskuryakova A.A."/>
            <person name="Serdyukova N.A."/>
            <person name="Johnson W.E."/>
            <person name="Horin P."/>
            <person name="Corander J."/>
            <person name="Murphy D."/>
            <person name="Burger P.A."/>
        </authorList>
    </citation>
    <scope>NUCLEOTIDE SEQUENCE [LARGE SCALE GENOMIC DNA]</scope>
    <source>
        <strain evidence="2">Drom800</strain>
        <tissue evidence="2">Blood</tissue>
    </source>
</reference>
<name>A0A5N4EG58_CAMDR</name>
<protein>
    <submittedName>
        <fullName evidence="2">Uncharacterized protein</fullName>
    </submittedName>
</protein>